<feature type="transmembrane region" description="Helical" evidence="2">
    <location>
        <begin position="247"/>
        <end position="265"/>
    </location>
</feature>
<dbReference type="Gene3D" id="1.20.810.10">
    <property type="entry name" value="Cytochrome Bc1 Complex, Chain C"/>
    <property type="match status" value="1"/>
</dbReference>
<evidence type="ECO:0000259" key="3">
    <source>
        <dbReference type="PROSITE" id="PS51002"/>
    </source>
</evidence>
<dbReference type="InterPro" id="IPR016174">
    <property type="entry name" value="Di-haem_cyt_TM"/>
</dbReference>
<evidence type="ECO:0000313" key="4">
    <source>
        <dbReference type="EMBL" id="NWJ45583.1"/>
    </source>
</evidence>
<keyword evidence="2" id="KW-0812">Transmembrane</keyword>
<dbReference type="RefSeq" id="WP_341469349.1">
    <property type="nucleotide sequence ID" value="NZ_CP128399.1"/>
</dbReference>
<protein>
    <submittedName>
        <fullName evidence="4">Cytochrome b N-terminal domain-containing protein</fullName>
    </submittedName>
</protein>
<evidence type="ECO:0000313" key="5">
    <source>
        <dbReference type="EMBL" id="WJW67456.1"/>
    </source>
</evidence>
<dbReference type="AlphaFoldDB" id="A0A8T7LX92"/>
<dbReference type="GO" id="GO:0009055">
    <property type="term" value="F:electron transfer activity"/>
    <property type="evidence" value="ECO:0007669"/>
    <property type="project" value="InterPro"/>
</dbReference>
<evidence type="ECO:0000313" key="6">
    <source>
        <dbReference type="Proteomes" id="UP000521676"/>
    </source>
</evidence>
<dbReference type="GO" id="GO:0016491">
    <property type="term" value="F:oxidoreductase activity"/>
    <property type="evidence" value="ECO:0007669"/>
    <property type="project" value="InterPro"/>
</dbReference>
<dbReference type="InterPro" id="IPR027387">
    <property type="entry name" value="Cytb/b6-like_sf"/>
</dbReference>
<dbReference type="Proteomes" id="UP000521676">
    <property type="component" value="Unassembled WGS sequence"/>
</dbReference>
<feature type="transmembrane region" description="Helical" evidence="2">
    <location>
        <begin position="104"/>
        <end position="126"/>
    </location>
</feature>
<dbReference type="EMBL" id="CP128399">
    <property type="protein sequence ID" value="WJW67456.1"/>
    <property type="molecule type" value="Genomic_DNA"/>
</dbReference>
<feature type="transmembrane region" description="Helical" evidence="2">
    <location>
        <begin position="161"/>
        <end position="182"/>
    </location>
</feature>
<dbReference type="SUPFAM" id="SSF81342">
    <property type="entry name" value="Transmembrane di-heme cytochromes"/>
    <property type="match status" value="1"/>
</dbReference>
<keyword evidence="2" id="KW-1133">Transmembrane helix</keyword>
<dbReference type="GO" id="GO:0016020">
    <property type="term" value="C:membrane"/>
    <property type="evidence" value="ECO:0007669"/>
    <property type="project" value="InterPro"/>
</dbReference>
<keyword evidence="7" id="KW-1185">Reference proteome</keyword>
<reference evidence="4 6" key="1">
    <citation type="submission" date="2020-06" db="EMBL/GenBank/DDBJ databases">
        <title>Anoxygenic phototrophic Chloroflexota member uses a Type I reaction center.</title>
        <authorList>
            <person name="Tsuji J.M."/>
            <person name="Shaw N.A."/>
            <person name="Nagashima S."/>
            <person name="Venkiteswaran J."/>
            <person name="Schiff S.L."/>
            <person name="Hanada S."/>
            <person name="Tank M."/>
            <person name="Neufeld J.D."/>
        </authorList>
    </citation>
    <scope>NUCLEOTIDE SEQUENCE [LARGE SCALE GENOMIC DNA]</scope>
    <source>
        <strain evidence="4">L227-S17</strain>
    </source>
</reference>
<sequence>MNLTGALRKKVSAWMPLEDLLPDELPAYVRSPAYFFGVAALSSMVLLILSGIVLAIFGPHWWHADGVGHFVNSLHFWCSELFFFTLTLHLWTEFFKGSWRHGRRLTWVVGGIGFALCIGTAFTGYLSQTNFSSQWIGVEAKDALNATGIGAFFNVLNFGQIYGFHIMLLPLILVLLVGFHLLQVRIRGVVRPYAAKPQEEREVEKLWKHKKPKKGSTANEESPPMPSDQRRYYRGVRMMPYDLIREGLFALLGVFIVSVVLAAIFSSPDEPPLTLQSYSQQSPVPFITTAMNELSGVGEIGQYGPPYNNSNGAVQSIGSISLQTLAGVTVPVDVAKFYVLEPLSIAAISDPDLASALQTFSAASDKQQADWEDAYTKALPDAKVSSGNLVLADGDYGPLPVMMNRLLGLGTSGALDGLLLRSGGFYQNDFTKPLLFLSEDALSTRAEQLNLLGSQWGMMNETGNYPGQAWLWLYTFWYQVPPFNTSSNADLLVSIIMAILTAILIFLPFLPFINRVPYYLGIHRLIWREYYKDVKKAQIPEPV</sequence>
<dbReference type="GO" id="GO:0022904">
    <property type="term" value="P:respiratory electron transport chain"/>
    <property type="evidence" value="ECO:0007669"/>
    <property type="project" value="InterPro"/>
</dbReference>
<gene>
    <name evidence="4" type="ORF">HXX08_06870</name>
    <name evidence="5" type="ORF">OZ401_000722</name>
</gene>
<dbReference type="PANTHER" id="PTHR19271:SF16">
    <property type="entry name" value="CYTOCHROME B"/>
    <property type="match status" value="1"/>
</dbReference>
<feature type="transmembrane region" description="Helical" evidence="2">
    <location>
        <begin position="491"/>
        <end position="513"/>
    </location>
</feature>
<accession>A0A8T7LX92</accession>
<evidence type="ECO:0000256" key="1">
    <source>
        <dbReference type="SAM" id="MobiDB-lite"/>
    </source>
</evidence>
<keyword evidence="2" id="KW-0472">Membrane</keyword>
<dbReference type="InterPro" id="IPR005797">
    <property type="entry name" value="Cyt_b/b6_N"/>
</dbReference>
<feature type="transmembrane region" description="Helical" evidence="2">
    <location>
        <begin position="74"/>
        <end position="92"/>
    </location>
</feature>
<reference evidence="5" key="2">
    <citation type="journal article" date="2024" name="Nature">
        <title>Anoxygenic phototroph of the Chloroflexota uses a type I reaction centre.</title>
        <authorList>
            <person name="Tsuji J.M."/>
            <person name="Shaw N.A."/>
            <person name="Nagashima S."/>
            <person name="Venkiteswaran J.J."/>
            <person name="Schiff S.L."/>
            <person name="Watanabe T."/>
            <person name="Fukui M."/>
            <person name="Hanada S."/>
            <person name="Tank M."/>
            <person name="Neufeld J.D."/>
        </authorList>
    </citation>
    <scope>NUCLEOTIDE SEQUENCE</scope>
    <source>
        <strain evidence="5">L227-S17</strain>
    </source>
</reference>
<dbReference type="PROSITE" id="PS51002">
    <property type="entry name" value="CYTB_NTER"/>
    <property type="match status" value="1"/>
</dbReference>
<evidence type="ECO:0000313" key="7">
    <source>
        <dbReference type="Proteomes" id="UP001431572"/>
    </source>
</evidence>
<feature type="domain" description="Cytochrome b/b6 N-terminal region profile" evidence="3">
    <location>
        <begin position="3"/>
        <end position="193"/>
    </location>
</feature>
<dbReference type="EMBL" id="JACATZ010000001">
    <property type="protein sequence ID" value="NWJ45583.1"/>
    <property type="molecule type" value="Genomic_DNA"/>
</dbReference>
<dbReference type="PANTHER" id="PTHR19271">
    <property type="entry name" value="CYTOCHROME B"/>
    <property type="match status" value="1"/>
</dbReference>
<organism evidence="4 6">
    <name type="scientific">Candidatus Chlorohelix allophototropha</name>
    <dbReference type="NCBI Taxonomy" id="3003348"/>
    <lineage>
        <taxon>Bacteria</taxon>
        <taxon>Bacillati</taxon>
        <taxon>Chloroflexota</taxon>
        <taxon>Chloroflexia</taxon>
        <taxon>Candidatus Chloroheliales</taxon>
        <taxon>Candidatus Chloroheliaceae</taxon>
        <taxon>Candidatus Chlorohelix</taxon>
    </lineage>
</organism>
<dbReference type="Proteomes" id="UP001431572">
    <property type="component" value="Chromosome 1"/>
</dbReference>
<name>A0A8T7LX92_9CHLR</name>
<dbReference type="Pfam" id="PF13631">
    <property type="entry name" value="Cytochrom_B_N_2"/>
    <property type="match status" value="1"/>
</dbReference>
<feature type="transmembrane region" description="Helical" evidence="2">
    <location>
        <begin position="34"/>
        <end position="62"/>
    </location>
</feature>
<feature type="region of interest" description="Disordered" evidence="1">
    <location>
        <begin position="204"/>
        <end position="229"/>
    </location>
</feature>
<evidence type="ECO:0000256" key="2">
    <source>
        <dbReference type="SAM" id="Phobius"/>
    </source>
</evidence>
<proteinExistence type="predicted"/>